<organism evidence="2 3">
    <name type="scientific">Bacillus safensis</name>
    <dbReference type="NCBI Taxonomy" id="561879"/>
    <lineage>
        <taxon>Bacteria</taxon>
        <taxon>Bacillati</taxon>
        <taxon>Bacillota</taxon>
        <taxon>Bacilli</taxon>
        <taxon>Bacillales</taxon>
        <taxon>Bacillaceae</taxon>
        <taxon>Bacillus</taxon>
    </lineage>
</organism>
<accession>A0A498TXK3</accession>
<dbReference type="EMBL" id="CP043404">
    <property type="protein sequence ID" value="QEK63858.1"/>
    <property type="molecule type" value="Genomic_DNA"/>
</dbReference>
<proteinExistence type="predicted"/>
<keyword evidence="3" id="KW-1185">Reference proteome</keyword>
<reference evidence="2 3" key="1">
    <citation type="journal article" date="2018" name="Plant Biotechnol. Rep.">
        <title>Diversity and antifungal activity of endophytic bacteria associated with Panax ginseng seedlings.</title>
        <authorList>
            <person name="Park J.M."/>
            <person name="Hong C.E."/>
            <person name="Jo S.H."/>
        </authorList>
    </citation>
    <scope>NUCLEOTIDE SEQUENCE [LARGE SCALE GENOMIC DNA]</scope>
    <source>
        <strain evidence="2 3">PgKB20</strain>
    </source>
</reference>
<sequence length="129" mass="15724">MRPVAYRSNDYILLTTYYELLYTIEESLNYLDEIEKDFDKTEGDRIFNDLIHAFFHLDTTHPLLLSIIENEHFAKTIRSFDQIFLSFDILAFYTFPSNHFQSFLKTYFIPEYRKWMDEIHACMRPYVIH</sequence>
<evidence type="ECO:0000313" key="3">
    <source>
        <dbReference type="Proteomes" id="UP000325032"/>
    </source>
</evidence>
<dbReference type="Pfam" id="PF26154">
    <property type="entry name" value="DUF8042"/>
    <property type="match status" value="1"/>
</dbReference>
<evidence type="ECO:0000313" key="2">
    <source>
        <dbReference type="EMBL" id="QEK63858.1"/>
    </source>
</evidence>
<accession>A0A5C0WHX2</accession>
<feature type="domain" description="DUF8042" evidence="1">
    <location>
        <begin position="9"/>
        <end position="125"/>
    </location>
</feature>
<dbReference type="Proteomes" id="UP000325032">
    <property type="component" value="Chromosome"/>
</dbReference>
<dbReference type="InterPro" id="IPR058355">
    <property type="entry name" value="DUF8042"/>
</dbReference>
<dbReference type="AlphaFoldDB" id="A0A498TXK3"/>
<protein>
    <recommendedName>
        <fullName evidence="1">DUF8042 domain-containing protein</fullName>
    </recommendedName>
</protein>
<evidence type="ECO:0000259" key="1">
    <source>
        <dbReference type="Pfam" id="PF26154"/>
    </source>
</evidence>
<name>A0A498TXK3_BACIA</name>
<gene>
    <name evidence="2" type="ORF">FX981_02099</name>
</gene>